<keyword evidence="4 9" id="KW-0698">rRNA processing</keyword>
<keyword evidence="3 9" id="KW-0690">Ribosome biogenesis</keyword>
<name>A0A2H9TJL8_9FUNG</name>
<comment type="caution">
    <text evidence="11">The sequence shown here is derived from an EMBL/GenBank/DDBJ whole genome shotgun (WGS) entry which is preliminary data.</text>
</comment>
<evidence type="ECO:0000256" key="5">
    <source>
        <dbReference type="ARBA" id="ARBA00023054"/>
    </source>
</evidence>
<evidence type="ECO:0000256" key="7">
    <source>
        <dbReference type="ARBA" id="ARBA00023274"/>
    </source>
</evidence>
<dbReference type="InterPro" id="IPR009292">
    <property type="entry name" value="RRP36"/>
</dbReference>
<feature type="region of interest" description="Disordered" evidence="10">
    <location>
        <begin position="166"/>
        <end position="188"/>
    </location>
</feature>
<dbReference type="GO" id="GO:0000462">
    <property type="term" value="P:maturation of SSU-rRNA from tricistronic rRNA transcript (SSU-rRNA, 5.8S rRNA, LSU-rRNA)"/>
    <property type="evidence" value="ECO:0007669"/>
    <property type="project" value="TreeGrafter"/>
</dbReference>
<evidence type="ECO:0000256" key="9">
    <source>
        <dbReference type="RuleBase" id="RU368027"/>
    </source>
</evidence>
<dbReference type="PANTHER" id="PTHR21738">
    <property type="entry name" value="RIBOSOMAL RNA PROCESSING PROTEIN 36 HOMOLOG"/>
    <property type="match status" value="1"/>
</dbReference>
<accession>A0A2H9TJL8</accession>
<dbReference type="PANTHER" id="PTHR21738:SF0">
    <property type="entry name" value="RIBOSOMAL RNA PROCESSING PROTEIN 36 HOMOLOG"/>
    <property type="match status" value="1"/>
</dbReference>
<sequence>MVAIPLVNSAGVALHLQMSHRGVLKTTRISAEGSCSRCQKDPRFDRAFGHFNEDLFSKTYGFIGDIQKDEKQKLHESLRNEKNPHRKFAIKQTIERMNSMHKTKERKEQRQKLVREHRKLDAKLVEQGKTPYYLKRGDMKHLEIAEEFERVKRRLGEDANIEKFIEKKRKRKASKQKKFMPNRPEGGQ</sequence>
<keyword evidence="5" id="KW-0175">Coiled coil</keyword>
<dbReference type="Proteomes" id="UP000240830">
    <property type="component" value="Unassembled WGS sequence"/>
</dbReference>
<keyword evidence="6 9" id="KW-0539">Nucleus</keyword>
<evidence type="ECO:0000256" key="10">
    <source>
        <dbReference type="SAM" id="MobiDB-lite"/>
    </source>
</evidence>
<organism evidence="11 12">
    <name type="scientific">Paramicrosporidium saccamoebae</name>
    <dbReference type="NCBI Taxonomy" id="1246581"/>
    <lineage>
        <taxon>Eukaryota</taxon>
        <taxon>Fungi</taxon>
        <taxon>Fungi incertae sedis</taxon>
        <taxon>Cryptomycota</taxon>
        <taxon>Cryptomycota incertae sedis</taxon>
        <taxon>Paramicrosporidium</taxon>
    </lineage>
</organism>
<evidence type="ECO:0000256" key="3">
    <source>
        <dbReference type="ARBA" id="ARBA00022517"/>
    </source>
</evidence>
<dbReference type="OrthoDB" id="448446at2759"/>
<evidence type="ECO:0000313" key="11">
    <source>
        <dbReference type="EMBL" id="PJF17938.1"/>
    </source>
</evidence>
<keyword evidence="7 9" id="KW-0687">Ribonucleoprotein</keyword>
<protein>
    <recommendedName>
        <fullName evidence="9">rRNA biogenesis protein RRP36</fullName>
    </recommendedName>
</protein>
<evidence type="ECO:0000256" key="4">
    <source>
        <dbReference type="ARBA" id="ARBA00022552"/>
    </source>
</evidence>
<comment type="function">
    <text evidence="8 9">Component of the 90S pre-ribosome involved in the maturation of rRNAs. Required for early cleavages of the pre-RNAs in the 40S ribosomal subunit maturation pathway.</text>
</comment>
<evidence type="ECO:0000256" key="6">
    <source>
        <dbReference type="ARBA" id="ARBA00023242"/>
    </source>
</evidence>
<dbReference type="STRING" id="1246581.A0A2H9TJL8"/>
<evidence type="ECO:0000256" key="1">
    <source>
        <dbReference type="ARBA" id="ARBA00004604"/>
    </source>
</evidence>
<evidence type="ECO:0000313" key="12">
    <source>
        <dbReference type="Proteomes" id="UP000240830"/>
    </source>
</evidence>
<proteinExistence type="inferred from homology"/>
<comment type="subcellular location">
    <subcellularLocation>
        <location evidence="1 9">Nucleus</location>
        <location evidence="1 9">Nucleolus</location>
    </subcellularLocation>
</comment>
<dbReference type="AlphaFoldDB" id="A0A2H9TJL8"/>
<comment type="similarity">
    <text evidence="2 9">Belongs to the RRP36 family.</text>
</comment>
<gene>
    <name evidence="11" type="ORF">PSACC_02257</name>
</gene>
<comment type="subunit">
    <text evidence="9">Associates with 90S and pre-40S pre-ribosomal particles.</text>
</comment>
<dbReference type="Pfam" id="PF06102">
    <property type="entry name" value="RRP36"/>
    <property type="match status" value="1"/>
</dbReference>
<dbReference type="GO" id="GO:0005730">
    <property type="term" value="C:nucleolus"/>
    <property type="evidence" value="ECO:0007669"/>
    <property type="project" value="UniProtKB-SubCell"/>
</dbReference>
<evidence type="ECO:0000256" key="2">
    <source>
        <dbReference type="ARBA" id="ARBA00009418"/>
    </source>
</evidence>
<evidence type="ECO:0000256" key="8">
    <source>
        <dbReference type="ARBA" id="ARBA00025053"/>
    </source>
</evidence>
<keyword evidence="12" id="KW-1185">Reference proteome</keyword>
<reference evidence="11 12" key="1">
    <citation type="submission" date="2016-10" db="EMBL/GenBank/DDBJ databases">
        <title>The genome of Paramicrosporidium saccamoebae is the missing link in understanding Cryptomycota and Microsporidia evolution.</title>
        <authorList>
            <person name="Quandt C.A."/>
            <person name="Beaudet D."/>
            <person name="Corsaro D."/>
            <person name="Michel R."/>
            <person name="Corradi N."/>
            <person name="James T."/>
        </authorList>
    </citation>
    <scope>NUCLEOTIDE SEQUENCE [LARGE SCALE GENOMIC DNA]</scope>
    <source>
        <strain evidence="11 12">KSL3</strain>
    </source>
</reference>
<dbReference type="EMBL" id="MTSL01000150">
    <property type="protein sequence ID" value="PJF17938.1"/>
    <property type="molecule type" value="Genomic_DNA"/>
</dbReference>
<dbReference type="GO" id="GO:0030686">
    <property type="term" value="C:90S preribosome"/>
    <property type="evidence" value="ECO:0007669"/>
    <property type="project" value="TreeGrafter"/>
</dbReference>
<feature type="compositionally biased region" description="Basic residues" evidence="10">
    <location>
        <begin position="166"/>
        <end position="180"/>
    </location>
</feature>